<keyword evidence="1" id="KW-1133">Transmembrane helix</keyword>
<protein>
    <recommendedName>
        <fullName evidence="4">DUF3592 domain-containing protein</fullName>
    </recommendedName>
</protein>
<keyword evidence="1" id="KW-0472">Membrane</keyword>
<keyword evidence="3" id="KW-1185">Reference proteome</keyword>
<name>A0ABT6YEJ4_9BACT</name>
<comment type="caution">
    <text evidence="2">The sequence shown here is derived from an EMBL/GenBank/DDBJ whole genome shotgun (WGS) entry which is preliminary data.</text>
</comment>
<keyword evidence="1" id="KW-0812">Transmembrane</keyword>
<sequence>MGKSNKRRYLRVINPYSYKDIGYVLLLIIGMFVFFRVILWYVDYYEGKIIKNGAEVIGEIYSYGGKSTHFRFMYHNQKYEVNVDRAINTIELGEKYFIKVDTNDPTEVVVEWWKPVIDSSFNKIRPREIDLEKSFLSENFDFSYTIKNQIYTRVQRFPSNFENQKSSNFWVYYKREKPRIAYLVGF</sequence>
<dbReference type="RefSeq" id="WP_283346201.1">
    <property type="nucleotide sequence ID" value="NZ_JASHIF010000023.1"/>
</dbReference>
<evidence type="ECO:0000256" key="1">
    <source>
        <dbReference type="SAM" id="Phobius"/>
    </source>
</evidence>
<feature type="transmembrane region" description="Helical" evidence="1">
    <location>
        <begin position="21"/>
        <end position="42"/>
    </location>
</feature>
<gene>
    <name evidence="2" type="ORF">QM524_21705</name>
</gene>
<dbReference type="Proteomes" id="UP001236507">
    <property type="component" value="Unassembled WGS sequence"/>
</dbReference>
<evidence type="ECO:0000313" key="3">
    <source>
        <dbReference type="Proteomes" id="UP001236507"/>
    </source>
</evidence>
<accession>A0ABT6YEJ4</accession>
<dbReference type="EMBL" id="JASHIF010000023">
    <property type="protein sequence ID" value="MDI9861852.1"/>
    <property type="molecule type" value="Genomic_DNA"/>
</dbReference>
<proteinExistence type="predicted"/>
<evidence type="ECO:0008006" key="4">
    <source>
        <dbReference type="Google" id="ProtNLM"/>
    </source>
</evidence>
<evidence type="ECO:0000313" key="2">
    <source>
        <dbReference type="EMBL" id="MDI9861852.1"/>
    </source>
</evidence>
<organism evidence="2 3">
    <name type="scientific">Flectobacillus roseus</name>
    <dbReference type="NCBI Taxonomy" id="502259"/>
    <lineage>
        <taxon>Bacteria</taxon>
        <taxon>Pseudomonadati</taxon>
        <taxon>Bacteroidota</taxon>
        <taxon>Cytophagia</taxon>
        <taxon>Cytophagales</taxon>
        <taxon>Flectobacillaceae</taxon>
        <taxon>Flectobacillus</taxon>
    </lineage>
</organism>
<reference evidence="2 3" key="1">
    <citation type="submission" date="2023-05" db="EMBL/GenBank/DDBJ databases">
        <title>Novel species of genus Flectobacillus isolated from stream in China.</title>
        <authorList>
            <person name="Lu H."/>
        </authorList>
    </citation>
    <scope>NUCLEOTIDE SEQUENCE [LARGE SCALE GENOMIC DNA]</scope>
    <source>
        <strain evidence="2 3">KCTC 42575</strain>
    </source>
</reference>